<evidence type="ECO:0000256" key="2">
    <source>
        <dbReference type="ARBA" id="ARBA00022692"/>
    </source>
</evidence>
<evidence type="ECO:0000256" key="7">
    <source>
        <dbReference type="ARBA" id="ARBA00023180"/>
    </source>
</evidence>
<proteinExistence type="predicted"/>
<reference evidence="8 9" key="1">
    <citation type="journal article" date="2023" name="Plants (Basel)">
        <title>Bridging the Gap: Combining Genomics and Transcriptomics Approaches to Understand Stylosanthes scabra, an Orphan Legume from the Brazilian Caatinga.</title>
        <authorList>
            <person name="Ferreira-Neto J.R.C."/>
            <person name="da Silva M.D."/>
            <person name="Binneck E."/>
            <person name="de Melo N.F."/>
            <person name="da Silva R.H."/>
            <person name="de Melo A.L.T.M."/>
            <person name="Pandolfi V."/>
            <person name="Bustamante F.O."/>
            <person name="Brasileiro-Vidal A.C."/>
            <person name="Benko-Iseppon A.M."/>
        </authorList>
    </citation>
    <scope>NUCLEOTIDE SEQUENCE [LARGE SCALE GENOMIC DNA]</scope>
    <source>
        <tissue evidence="8">Leaves</tissue>
    </source>
</reference>
<dbReference type="PANTHER" id="PTHR48061:SF29">
    <property type="entry name" value="RECEPTOR-LIKE KINASE FAMILY PROTEIN, PUTATIVE-RELATED"/>
    <property type="match status" value="1"/>
</dbReference>
<comment type="caution">
    <text evidence="8">The sequence shown here is derived from an EMBL/GenBank/DDBJ whole genome shotgun (WGS) entry which is preliminary data.</text>
</comment>
<evidence type="ECO:0000256" key="4">
    <source>
        <dbReference type="ARBA" id="ARBA00022989"/>
    </source>
</evidence>
<dbReference type="Pfam" id="PF13855">
    <property type="entry name" value="LRR_8"/>
    <property type="match status" value="1"/>
</dbReference>
<keyword evidence="7" id="KW-0325">Glycoprotein</keyword>
<dbReference type="SUPFAM" id="SSF52058">
    <property type="entry name" value="L domain-like"/>
    <property type="match status" value="1"/>
</dbReference>
<keyword evidence="5" id="KW-0472">Membrane</keyword>
<dbReference type="Pfam" id="PF00560">
    <property type="entry name" value="LRR_1"/>
    <property type="match status" value="1"/>
</dbReference>
<keyword evidence="4" id="KW-1133">Transmembrane helix</keyword>
<evidence type="ECO:0000256" key="5">
    <source>
        <dbReference type="ARBA" id="ARBA00023136"/>
    </source>
</evidence>
<evidence type="ECO:0000256" key="6">
    <source>
        <dbReference type="ARBA" id="ARBA00023170"/>
    </source>
</evidence>
<keyword evidence="6" id="KW-0675">Receptor</keyword>
<evidence type="ECO:0000256" key="3">
    <source>
        <dbReference type="ARBA" id="ARBA00022729"/>
    </source>
</evidence>
<comment type="subcellular location">
    <subcellularLocation>
        <location evidence="1">Membrane</location>
        <topology evidence="1">Single-pass type I membrane protein</topology>
    </subcellularLocation>
</comment>
<gene>
    <name evidence="8" type="ORF">PIB30_045252</name>
</gene>
<dbReference type="InterPro" id="IPR001611">
    <property type="entry name" value="Leu-rich_rpt"/>
</dbReference>
<keyword evidence="2" id="KW-0812">Transmembrane</keyword>
<evidence type="ECO:0000313" key="8">
    <source>
        <dbReference type="EMBL" id="MED6208460.1"/>
    </source>
</evidence>
<evidence type="ECO:0000256" key="1">
    <source>
        <dbReference type="ARBA" id="ARBA00004479"/>
    </source>
</evidence>
<organism evidence="8 9">
    <name type="scientific">Stylosanthes scabra</name>
    <dbReference type="NCBI Taxonomy" id="79078"/>
    <lineage>
        <taxon>Eukaryota</taxon>
        <taxon>Viridiplantae</taxon>
        <taxon>Streptophyta</taxon>
        <taxon>Embryophyta</taxon>
        <taxon>Tracheophyta</taxon>
        <taxon>Spermatophyta</taxon>
        <taxon>Magnoliopsida</taxon>
        <taxon>eudicotyledons</taxon>
        <taxon>Gunneridae</taxon>
        <taxon>Pentapetalae</taxon>
        <taxon>rosids</taxon>
        <taxon>fabids</taxon>
        <taxon>Fabales</taxon>
        <taxon>Fabaceae</taxon>
        <taxon>Papilionoideae</taxon>
        <taxon>50 kb inversion clade</taxon>
        <taxon>dalbergioids sensu lato</taxon>
        <taxon>Dalbergieae</taxon>
        <taxon>Pterocarpus clade</taxon>
        <taxon>Stylosanthes</taxon>
    </lineage>
</organism>
<accession>A0ABU6YGK2</accession>
<protein>
    <submittedName>
        <fullName evidence="8">Uncharacterized protein</fullName>
    </submittedName>
</protein>
<sequence length="193" mass="21699">MGNFSQSLQALMLQGNKLVGHIPQTYPIGSVLRIVDLSENNLQGELPRALVNCRMLEFLDVGYNQINDSFPFWLSTLPELKVISLRHNEFYGPIKCPKPCTFSKLHILDCSHNKFSGTLLPEMIKSWKSMMVSNARNIPQQLTELTFLEFFNVSFNKLTGTTPAVSSLVNLLGVESALFEAKTHPRRTSLPSD</sequence>
<dbReference type="Gene3D" id="3.80.10.10">
    <property type="entry name" value="Ribonuclease Inhibitor"/>
    <property type="match status" value="1"/>
</dbReference>
<dbReference type="Proteomes" id="UP001341840">
    <property type="component" value="Unassembled WGS sequence"/>
</dbReference>
<name>A0ABU6YGK2_9FABA</name>
<dbReference type="InterPro" id="IPR046956">
    <property type="entry name" value="RLP23-like"/>
</dbReference>
<dbReference type="InterPro" id="IPR032675">
    <property type="entry name" value="LRR_dom_sf"/>
</dbReference>
<dbReference type="EMBL" id="JASCZI010241930">
    <property type="protein sequence ID" value="MED6208460.1"/>
    <property type="molecule type" value="Genomic_DNA"/>
</dbReference>
<evidence type="ECO:0000313" key="9">
    <source>
        <dbReference type="Proteomes" id="UP001341840"/>
    </source>
</evidence>
<keyword evidence="9" id="KW-1185">Reference proteome</keyword>
<keyword evidence="3" id="KW-0732">Signal</keyword>
<dbReference type="PANTHER" id="PTHR48061">
    <property type="entry name" value="LEUCINE-RICH REPEAT RECEPTOR PROTEIN KINASE EMS1-LIKE-RELATED"/>
    <property type="match status" value="1"/>
</dbReference>